<sequence length="121" mass="13324">MRAPALAGLLLLGGCVTYVRPYPAPVPPPAPAESPAPPPRPAPRAYIAERQAIDIAFEICRDRGLSVETVHRAHLDGAGRWHLDLRGRDRATLLLDARDGRLMKGQFRQRAQVGGDEEWQD</sequence>
<dbReference type="PROSITE" id="PS51257">
    <property type="entry name" value="PROKAR_LIPOPROTEIN"/>
    <property type="match status" value="1"/>
</dbReference>
<dbReference type="RefSeq" id="WP_248361309.1">
    <property type="nucleotide sequence ID" value="NZ_AP025591.1"/>
</dbReference>
<evidence type="ECO:0000256" key="1">
    <source>
        <dbReference type="SAM" id="MobiDB-lite"/>
    </source>
</evidence>
<feature type="compositionally biased region" description="Pro residues" evidence="1">
    <location>
        <begin position="23"/>
        <end position="42"/>
    </location>
</feature>
<reference evidence="3" key="1">
    <citation type="journal article" date="2022" name="Int. J. Syst. Evol. Microbiol.">
        <title>Anaeromyxobacter oryzae sp. nov., Anaeromyxobacter diazotrophicus sp. nov. and Anaeromyxobacter paludicola sp. nov., isolated from paddy soils.</title>
        <authorList>
            <person name="Itoh H."/>
            <person name="Xu Z."/>
            <person name="Mise K."/>
            <person name="Masuda Y."/>
            <person name="Ushijima N."/>
            <person name="Hayakawa C."/>
            <person name="Shiratori Y."/>
            <person name="Senoo K."/>
        </authorList>
    </citation>
    <scope>NUCLEOTIDE SEQUENCE [LARGE SCALE GENOMIC DNA]</scope>
    <source>
        <strain evidence="3">Red232</strain>
    </source>
</reference>
<proteinExistence type="predicted"/>
<gene>
    <name evidence="2" type="ORF">AMOR_23590</name>
</gene>
<evidence type="ECO:0000313" key="2">
    <source>
        <dbReference type="EMBL" id="BDG03363.1"/>
    </source>
</evidence>
<dbReference type="EMBL" id="AP025591">
    <property type="protein sequence ID" value="BDG03363.1"/>
    <property type="molecule type" value="Genomic_DNA"/>
</dbReference>
<feature type="region of interest" description="Disordered" evidence="1">
    <location>
        <begin position="23"/>
        <end position="43"/>
    </location>
</feature>
<evidence type="ECO:0000313" key="3">
    <source>
        <dbReference type="Proteomes" id="UP001162891"/>
    </source>
</evidence>
<name>A0ABM7WV30_9BACT</name>
<accession>A0ABM7WV30</accession>
<organism evidence="2 3">
    <name type="scientific">Anaeromyxobacter oryzae</name>
    <dbReference type="NCBI Taxonomy" id="2918170"/>
    <lineage>
        <taxon>Bacteria</taxon>
        <taxon>Pseudomonadati</taxon>
        <taxon>Myxococcota</taxon>
        <taxon>Myxococcia</taxon>
        <taxon>Myxococcales</taxon>
        <taxon>Cystobacterineae</taxon>
        <taxon>Anaeromyxobacteraceae</taxon>
        <taxon>Anaeromyxobacter</taxon>
    </lineage>
</organism>
<dbReference type="Proteomes" id="UP001162891">
    <property type="component" value="Chromosome"/>
</dbReference>
<keyword evidence="3" id="KW-1185">Reference proteome</keyword>
<evidence type="ECO:0008006" key="4">
    <source>
        <dbReference type="Google" id="ProtNLM"/>
    </source>
</evidence>
<protein>
    <recommendedName>
        <fullName evidence="4">PepSY domain-containing protein</fullName>
    </recommendedName>
</protein>